<feature type="compositionally biased region" description="Gly residues" evidence="1">
    <location>
        <begin position="59"/>
        <end position="68"/>
    </location>
</feature>
<keyword evidence="2" id="KW-0472">Membrane</keyword>
<protein>
    <submittedName>
        <fullName evidence="3">Uncharacterized protein</fullName>
    </submittedName>
</protein>
<keyword evidence="2" id="KW-1133">Transmembrane helix</keyword>
<reference evidence="3" key="1">
    <citation type="submission" date="2020-05" db="EMBL/GenBank/DDBJ databases">
        <title>Phylogenomic resolution of chytrid fungi.</title>
        <authorList>
            <person name="Stajich J.E."/>
            <person name="Amses K."/>
            <person name="Simmons R."/>
            <person name="Seto K."/>
            <person name="Myers J."/>
            <person name="Bonds A."/>
            <person name="Quandt C.A."/>
            <person name="Barry K."/>
            <person name="Liu P."/>
            <person name="Grigoriev I."/>
            <person name="Longcore J.E."/>
            <person name="James T.Y."/>
        </authorList>
    </citation>
    <scope>NUCLEOTIDE SEQUENCE</scope>
    <source>
        <strain evidence="3">JEL0379</strain>
    </source>
</reference>
<evidence type="ECO:0000256" key="1">
    <source>
        <dbReference type="SAM" id="MobiDB-lite"/>
    </source>
</evidence>
<accession>A0AAD5TTB5</accession>
<keyword evidence="2" id="KW-0812">Transmembrane</keyword>
<dbReference type="EMBL" id="JADGJQ010000010">
    <property type="protein sequence ID" value="KAJ3181990.1"/>
    <property type="molecule type" value="Genomic_DNA"/>
</dbReference>
<dbReference type="Proteomes" id="UP001212152">
    <property type="component" value="Unassembled WGS sequence"/>
</dbReference>
<keyword evidence="4" id="KW-1185">Reference proteome</keyword>
<evidence type="ECO:0000256" key="2">
    <source>
        <dbReference type="SAM" id="Phobius"/>
    </source>
</evidence>
<dbReference type="AlphaFoldDB" id="A0AAD5TTB5"/>
<sequence length="181" mass="18574">MEPRQELRPPTIGTVSQPGSADSLNAAAVSSTQTSSSDLSTAPVSPQSSSEDLAAAVPGGDGGDGAGADGLRQRKAGPLPKHLSSAHLQSPRSSSGAGLLRRMSSALSPAAMKAAIQRRRVSLTPTSKEKGVVLIVVGVFAAVLALWAWDTFFSSAGGMVRIVRKDGTVEYRQQCGDNGCD</sequence>
<gene>
    <name evidence="3" type="ORF">HDU87_000328</name>
</gene>
<evidence type="ECO:0000313" key="3">
    <source>
        <dbReference type="EMBL" id="KAJ3181990.1"/>
    </source>
</evidence>
<feature type="region of interest" description="Disordered" evidence="1">
    <location>
        <begin position="1"/>
        <end position="100"/>
    </location>
</feature>
<feature type="compositionally biased region" description="Polar residues" evidence="1">
    <location>
        <begin position="13"/>
        <end position="23"/>
    </location>
</feature>
<feature type="transmembrane region" description="Helical" evidence="2">
    <location>
        <begin position="131"/>
        <end position="149"/>
    </location>
</feature>
<name>A0AAD5TTB5_9FUNG</name>
<organism evidence="3 4">
    <name type="scientific">Geranomyces variabilis</name>
    <dbReference type="NCBI Taxonomy" id="109894"/>
    <lineage>
        <taxon>Eukaryota</taxon>
        <taxon>Fungi</taxon>
        <taxon>Fungi incertae sedis</taxon>
        <taxon>Chytridiomycota</taxon>
        <taxon>Chytridiomycota incertae sedis</taxon>
        <taxon>Chytridiomycetes</taxon>
        <taxon>Spizellomycetales</taxon>
        <taxon>Powellomycetaceae</taxon>
        <taxon>Geranomyces</taxon>
    </lineage>
</organism>
<proteinExistence type="predicted"/>
<feature type="compositionally biased region" description="Polar residues" evidence="1">
    <location>
        <begin position="86"/>
        <end position="96"/>
    </location>
</feature>
<feature type="compositionally biased region" description="Low complexity" evidence="1">
    <location>
        <begin position="26"/>
        <end position="42"/>
    </location>
</feature>
<comment type="caution">
    <text evidence="3">The sequence shown here is derived from an EMBL/GenBank/DDBJ whole genome shotgun (WGS) entry which is preliminary data.</text>
</comment>
<evidence type="ECO:0000313" key="4">
    <source>
        <dbReference type="Proteomes" id="UP001212152"/>
    </source>
</evidence>